<dbReference type="GO" id="GO:0005730">
    <property type="term" value="C:nucleolus"/>
    <property type="evidence" value="ECO:0007669"/>
    <property type="project" value="UniProtKB-SubCell"/>
</dbReference>
<feature type="domain" description="Nucleoplasmin core" evidence="12">
    <location>
        <begin position="19"/>
        <end position="114"/>
    </location>
</feature>
<dbReference type="GO" id="GO:0042274">
    <property type="term" value="P:ribosomal small subunit biogenesis"/>
    <property type="evidence" value="ECO:0007669"/>
    <property type="project" value="TreeGrafter"/>
</dbReference>
<keyword evidence="7" id="KW-0597">Phosphoprotein</keyword>
<dbReference type="InterPro" id="IPR004301">
    <property type="entry name" value="Nucleoplasmin"/>
</dbReference>
<keyword evidence="6" id="KW-0963">Cytoplasm</keyword>
<dbReference type="AlphaFoldDB" id="H0XP07"/>
<evidence type="ECO:0000256" key="7">
    <source>
        <dbReference type="ARBA" id="ARBA00022553"/>
    </source>
</evidence>
<keyword evidence="15" id="KW-1185">Reference proteome</keyword>
<dbReference type="Pfam" id="PF16276">
    <property type="entry name" value="NPM1-C"/>
    <property type="match status" value="1"/>
</dbReference>
<dbReference type="InParanoid" id="H0XP07"/>
<dbReference type="GO" id="GO:0006338">
    <property type="term" value="P:chromatin remodeling"/>
    <property type="evidence" value="ECO:0007669"/>
    <property type="project" value="TreeGrafter"/>
</dbReference>
<feature type="compositionally biased region" description="Basic and acidic residues" evidence="11">
    <location>
        <begin position="228"/>
        <end position="241"/>
    </location>
</feature>
<protein>
    <recommendedName>
        <fullName evidence="5">Nucleophosmin</fullName>
    </recommendedName>
</protein>
<dbReference type="GO" id="GO:0000055">
    <property type="term" value="P:ribosomal large subunit export from nucleus"/>
    <property type="evidence" value="ECO:0007669"/>
    <property type="project" value="TreeGrafter"/>
</dbReference>
<evidence type="ECO:0000313" key="15">
    <source>
        <dbReference type="Proteomes" id="UP000005225"/>
    </source>
</evidence>
<dbReference type="InterPro" id="IPR024057">
    <property type="entry name" value="Nucleoplasmin_core_dom"/>
</dbReference>
<dbReference type="GO" id="GO:0005654">
    <property type="term" value="C:nucleoplasm"/>
    <property type="evidence" value="ECO:0007669"/>
    <property type="project" value="UniProtKB-SubCell"/>
</dbReference>
<comment type="similarity">
    <text evidence="4">Belongs to the nucleoplasmin family.</text>
</comment>
<dbReference type="GO" id="GO:1990904">
    <property type="term" value="C:ribonucleoprotein complex"/>
    <property type="evidence" value="ECO:0007669"/>
    <property type="project" value="TreeGrafter"/>
</dbReference>
<evidence type="ECO:0000256" key="6">
    <source>
        <dbReference type="ARBA" id="ARBA00022490"/>
    </source>
</evidence>
<evidence type="ECO:0000256" key="2">
    <source>
        <dbReference type="ARBA" id="ARBA00004604"/>
    </source>
</evidence>
<dbReference type="GO" id="GO:0010824">
    <property type="term" value="P:regulation of centrosome duplication"/>
    <property type="evidence" value="ECO:0007669"/>
    <property type="project" value="TreeGrafter"/>
</dbReference>
<feature type="region of interest" description="Disordered" evidence="11">
    <location>
        <begin position="134"/>
        <end position="241"/>
    </location>
</feature>
<proteinExistence type="inferred from homology"/>
<dbReference type="Ensembl" id="ENSOGAT00000032671.1">
    <property type="protein sequence ID" value="ENSOGAP00000017848.1"/>
    <property type="gene ID" value="ENSOGAG00000024990.1"/>
</dbReference>
<dbReference type="PANTHER" id="PTHR22747:SF28">
    <property type="entry name" value="NUCLEOPHOSMIN"/>
    <property type="match status" value="1"/>
</dbReference>
<dbReference type="GeneTree" id="ENSGT00940000153052"/>
<dbReference type="SUPFAM" id="SSF69203">
    <property type="entry name" value="Nucleoplasmin-like core domain"/>
    <property type="match status" value="1"/>
</dbReference>
<dbReference type="GO" id="GO:0005813">
    <property type="term" value="C:centrosome"/>
    <property type="evidence" value="ECO:0007669"/>
    <property type="project" value="TreeGrafter"/>
</dbReference>
<organism evidence="14 15">
    <name type="scientific">Otolemur garnettii</name>
    <name type="common">Small-eared galago</name>
    <name type="synonym">Garnett's greater bushbaby</name>
    <dbReference type="NCBI Taxonomy" id="30611"/>
    <lineage>
        <taxon>Eukaryota</taxon>
        <taxon>Metazoa</taxon>
        <taxon>Chordata</taxon>
        <taxon>Craniata</taxon>
        <taxon>Vertebrata</taxon>
        <taxon>Euteleostomi</taxon>
        <taxon>Mammalia</taxon>
        <taxon>Eutheria</taxon>
        <taxon>Euarchontoglires</taxon>
        <taxon>Primates</taxon>
        <taxon>Strepsirrhini</taxon>
        <taxon>Lorisiformes</taxon>
        <taxon>Galagidae</taxon>
        <taxon>Otolemur</taxon>
    </lineage>
</organism>
<dbReference type="Gene3D" id="2.60.120.340">
    <property type="entry name" value="Nucleoplasmin core domain"/>
    <property type="match status" value="1"/>
</dbReference>
<sequence length="278" mass="30854">LNGRLNPLDTSPLRPQDHLFGCEPKADKGHFKLDNDENEHLLSLRMVSLEAGIEYELHTVEAETVNYEGGAIKVTLAALKMSVPLAVSPGGPLKRHHLLKCGSGLVHISGKHLVAIEKDREPEDEEEEDVKLLMMSGSGSKIPQKKIKLTAAEDEGRGGGRGKEGRTEVGEEDTFDDEVSKEKLQPKNAQKSKQNRKDSKPSTQRLKCQDSFKSQEKTPKPEGPSSVDDVKAKMQTSIEKDGSLPKVDANFINTVKNCFQRTDQEAIQNFWQEWNSSL</sequence>
<evidence type="ECO:0000256" key="10">
    <source>
        <dbReference type="ARBA" id="ARBA00023242"/>
    </source>
</evidence>
<feature type="compositionally biased region" description="Basic and acidic residues" evidence="11">
    <location>
        <begin position="207"/>
        <end position="220"/>
    </location>
</feature>
<dbReference type="Gene3D" id="1.10.10.2100">
    <property type="match status" value="1"/>
</dbReference>
<comment type="subcellular location">
    <subcellularLocation>
        <location evidence="1">Cytoplasm</location>
    </subcellularLocation>
    <subcellularLocation>
        <location evidence="2">Nucleus</location>
        <location evidence="2">Nucleolus</location>
    </subcellularLocation>
    <subcellularLocation>
        <location evidence="3">Nucleus</location>
        <location evidence="3">Nucleoplasm</location>
    </subcellularLocation>
</comment>
<reference evidence="14" key="3">
    <citation type="submission" date="2025-09" db="UniProtKB">
        <authorList>
            <consortium name="Ensembl"/>
        </authorList>
    </citation>
    <scope>IDENTIFICATION</scope>
</reference>
<keyword evidence="8" id="KW-0694">RNA-binding</keyword>
<dbReference type="GO" id="GO:0042802">
    <property type="term" value="F:identical protein binding"/>
    <property type="evidence" value="ECO:0007669"/>
    <property type="project" value="UniProtKB-ARBA"/>
</dbReference>
<accession>H0XP07</accession>
<feature type="compositionally biased region" description="Basic and acidic residues" evidence="11">
    <location>
        <begin position="154"/>
        <end position="169"/>
    </location>
</feature>
<keyword evidence="9" id="KW-0143">Chaperone</keyword>
<feature type="domain" description="Nucleophosmin C-terminal" evidence="13">
    <location>
        <begin position="228"/>
        <end position="276"/>
    </location>
</feature>
<evidence type="ECO:0000256" key="8">
    <source>
        <dbReference type="ARBA" id="ARBA00022884"/>
    </source>
</evidence>
<reference evidence="15" key="1">
    <citation type="submission" date="2011-03" db="EMBL/GenBank/DDBJ databases">
        <title>Version 3 of the genome sequence of Otolemur garnettii (Bushbaby).</title>
        <authorList>
            <consortium name="The Broad Institute Genome Sequencing Platform"/>
            <person name="Di Palma F."/>
            <person name="Johnson J."/>
            <person name="Lander E.S."/>
            <person name="Lindblad-Toh K."/>
            <person name="Jaffe D.B."/>
            <person name="Gnerre S."/>
            <person name="MacCallum I."/>
            <person name="Przybylski D."/>
            <person name="Ribeiro F.J."/>
            <person name="Burton J.N."/>
            <person name="Walker B.J."/>
            <person name="Sharpe T."/>
            <person name="Hall G."/>
        </authorList>
    </citation>
    <scope>NUCLEOTIDE SEQUENCE [LARGE SCALE GENOMIC DNA]</scope>
</reference>
<dbReference type="Pfam" id="PF03066">
    <property type="entry name" value="Nucleoplasmin"/>
    <property type="match status" value="1"/>
</dbReference>
<evidence type="ECO:0000256" key="5">
    <source>
        <dbReference type="ARBA" id="ARBA00020749"/>
    </source>
</evidence>
<dbReference type="GO" id="GO:0042273">
    <property type="term" value="P:ribosomal large subunit biogenesis"/>
    <property type="evidence" value="ECO:0007669"/>
    <property type="project" value="TreeGrafter"/>
</dbReference>
<evidence type="ECO:0000256" key="11">
    <source>
        <dbReference type="SAM" id="MobiDB-lite"/>
    </source>
</evidence>
<dbReference type="FunFam" id="1.10.10.2100:FF:000001">
    <property type="entry name" value="Nucleophosmin 1"/>
    <property type="match status" value="1"/>
</dbReference>
<dbReference type="GO" id="GO:0003723">
    <property type="term" value="F:RNA binding"/>
    <property type="evidence" value="ECO:0007669"/>
    <property type="project" value="UniProtKB-KW"/>
</dbReference>
<dbReference type="GO" id="GO:0045944">
    <property type="term" value="P:positive regulation of transcription by RNA polymerase II"/>
    <property type="evidence" value="ECO:0007669"/>
    <property type="project" value="TreeGrafter"/>
</dbReference>
<dbReference type="EMBL" id="AAQR03016757">
    <property type="status" value="NOT_ANNOTATED_CDS"/>
    <property type="molecule type" value="Genomic_DNA"/>
</dbReference>
<evidence type="ECO:0000259" key="12">
    <source>
        <dbReference type="Pfam" id="PF03066"/>
    </source>
</evidence>
<dbReference type="GO" id="GO:0003682">
    <property type="term" value="F:chromatin binding"/>
    <property type="evidence" value="ECO:0007669"/>
    <property type="project" value="TreeGrafter"/>
</dbReference>
<dbReference type="GO" id="GO:0042393">
    <property type="term" value="F:histone binding"/>
    <property type="evidence" value="ECO:0007669"/>
    <property type="project" value="TreeGrafter"/>
</dbReference>
<dbReference type="InterPro" id="IPR036824">
    <property type="entry name" value="Nucleoplasmin_core_dom_sf"/>
</dbReference>
<dbReference type="GO" id="GO:0005737">
    <property type="term" value="C:cytoplasm"/>
    <property type="evidence" value="ECO:0007669"/>
    <property type="project" value="UniProtKB-SubCell"/>
</dbReference>
<evidence type="ECO:0000256" key="9">
    <source>
        <dbReference type="ARBA" id="ARBA00023186"/>
    </source>
</evidence>
<dbReference type="STRING" id="30611.ENSOGAP00000017848"/>
<dbReference type="HOGENOM" id="CLU_058838_0_0_1"/>
<dbReference type="InterPro" id="IPR032569">
    <property type="entry name" value="NPM1_C"/>
</dbReference>
<evidence type="ECO:0000259" key="13">
    <source>
        <dbReference type="Pfam" id="PF16276"/>
    </source>
</evidence>
<evidence type="ECO:0000313" key="14">
    <source>
        <dbReference type="Ensembl" id="ENSOGAP00000017848.1"/>
    </source>
</evidence>
<dbReference type="PANTHER" id="PTHR22747">
    <property type="entry name" value="NUCLEOPLASMIN"/>
    <property type="match status" value="1"/>
</dbReference>
<dbReference type="Proteomes" id="UP000005225">
    <property type="component" value="Unassembled WGS sequence"/>
</dbReference>
<keyword evidence="10" id="KW-0539">Nucleus</keyword>
<evidence type="ECO:0000256" key="3">
    <source>
        <dbReference type="ARBA" id="ARBA00004642"/>
    </source>
</evidence>
<reference evidence="14" key="2">
    <citation type="submission" date="2025-08" db="UniProtKB">
        <authorList>
            <consortium name="Ensembl"/>
        </authorList>
    </citation>
    <scope>IDENTIFICATION</scope>
</reference>
<evidence type="ECO:0000256" key="1">
    <source>
        <dbReference type="ARBA" id="ARBA00004496"/>
    </source>
</evidence>
<dbReference type="GO" id="GO:0000056">
    <property type="term" value="P:ribosomal small subunit export from nucleus"/>
    <property type="evidence" value="ECO:0007669"/>
    <property type="project" value="TreeGrafter"/>
</dbReference>
<dbReference type="eggNOG" id="KOG0488">
    <property type="taxonomic scope" value="Eukaryota"/>
</dbReference>
<evidence type="ECO:0000256" key="4">
    <source>
        <dbReference type="ARBA" id="ARBA00010744"/>
    </source>
</evidence>
<name>H0XP07_OTOGA</name>